<reference evidence="2 3" key="1">
    <citation type="submission" date="2020-08" db="EMBL/GenBank/DDBJ databases">
        <authorList>
            <person name="Ramaprasad A."/>
        </authorList>
    </citation>
    <scope>NUCLEOTIDE SEQUENCE [LARGE SCALE GENOMIC DNA]</scope>
</reference>
<proteinExistence type="predicted"/>
<accession>A0A6V7S1L9</accession>
<evidence type="ECO:0000313" key="2">
    <source>
        <dbReference type="EMBL" id="CAD2090144.1"/>
    </source>
</evidence>
<evidence type="ECO:0000313" key="3">
    <source>
        <dbReference type="Proteomes" id="UP000515308"/>
    </source>
</evidence>
<protein>
    <submittedName>
        <fullName evidence="2">Uncharacterized protein</fullName>
    </submittedName>
</protein>
<gene>
    <name evidence="2" type="ORF">PVLDE_0801590</name>
</gene>
<evidence type="ECO:0000256" key="1">
    <source>
        <dbReference type="SAM" id="MobiDB-lite"/>
    </source>
</evidence>
<dbReference type="Proteomes" id="UP000515308">
    <property type="component" value="Chromosome PVLDE_08"/>
</dbReference>
<name>A0A6V7S1L9_PLAVN</name>
<feature type="region of interest" description="Disordered" evidence="1">
    <location>
        <begin position="282"/>
        <end position="303"/>
    </location>
</feature>
<organism evidence="2 3">
    <name type="scientific">Plasmodium vinckei lentum</name>
    <dbReference type="NCBI Taxonomy" id="138297"/>
    <lineage>
        <taxon>Eukaryota</taxon>
        <taxon>Sar</taxon>
        <taxon>Alveolata</taxon>
        <taxon>Apicomplexa</taxon>
        <taxon>Aconoidasida</taxon>
        <taxon>Haemosporida</taxon>
        <taxon>Plasmodiidae</taxon>
        <taxon>Plasmodium</taxon>
        <taxon>Plasmodium (Vinckeia)</taxon>
    </lineage>
</organism>
<dbReference type="AlphaFoldDB" id="A0A6V7S1L9"/>
<sequence>MIRHNSISLVKFLTKDKKIYLSLFESKRYVSYDTLAGIPWMGHSRITNIFERVSNEGPFDKITWERLSERADKISNSFNSKEIGRILYSYSKVRYRDTKIIYKFIEKIKYKEINKTDLLSFAHICQALNNLNYFDNQFFEIALSRILKIKIDNNSFPIIIILNAYAKHCNNQTYRYMSLKLLIYFIQNFGKYKDTCLSQGLVMLLNSLSQIIKPSPDFLKAEDPNLNKIIISNNNKSYLFEQSLHFKRSGKITNIIHDDYVAVPSDTNKNLNELKIDEENYKKPILQNEEKDEESESSPNNHISTNINIVEKDSMKSEHTNCVKSIEDNPEIYESGHTQNEVDKCYDDIIEKSENKEMLKQFFDVLLLEISKKIESMNPQSLSLIINSCCRIPFHVSTEFLKIICEKIDKNINFLTIRHLSLIINGYMKLKIKNIDYISNIFKEIEKKILSCDDQQLSFILSGISKLSEDNINFCKDNKNLMNKINSKIILSIRKMNISTLCNIMYCYAKLNIYNEDIFNAFQIYLKNLLDNANMHHLSLSAYVFGKYKKKASLTELVLKKSEEILLKKIENKNKTNPMNVENGFLINDMKDALILINSFSELNIKSDILGSYLCGIIHINQKKINLFNENYEHGQNIISKKMHTLKHNISFLNEHIQDKILKKNIYLSQKTLALYADWICSTKNID</sequence>
<dbReference type="EMBL" id="LR865370">
    <property type="protein sequence ID" value="CAD2090144.1"/>
    <property type="molecule type" value="Genomic_DNA"/>
</dbReference>
<dbReference type="VEuPathDB" id="PlasmoDB:PVLDE_0801590"/>